<evidence type="ECO:0000313" key="8">
    <source>
        <dbReference type="Proteomes" id="UP001500975"/>
    </source>
</evidence>
<evidence type="ECO:0000256" key="5">
    <source>
        <dbReference type="ARBA" id="ARBA00023315"/>
    </source>
</evidence>
<evidence type="ECO:0000256" key="2">
    <source>
        <dbReference type="ARBA" id="ARBA00022516"/>
    </source>
</evidence>
<dbReference type="SMART" id="SM00563">
    <property type="entry name" value="PlsC"/>
    <property type="match status" value="1"/>
</dbReference>
<dbReference type="Proteomes" id="UP001500975">
    <property type="component" value="Unassembled WGS sequence"/>
</dbReference>
<dbReference type="PANTHER" id="PTHR10434">
    <property type="entry name" value="1-ACYL-SN-GLYCEROL-3-PHOSPHATE ACYLTRANSFERASE"/>
    <property type="match status" value="1"/>
</dbReference>
<evidence type="ECO:0000256" key="4">
    <source>
        <dbReference type="ARBA" id="ARBA00023098"/>
    </source>
</evidence>
<evidence type="ECO:0000256" key="1">
    <source>
        <dbReference type="ARBA" id="ARBA00005189"/>
    </source>
</evidence>
<feature type="domain" description="Phospholipid/glycerol acyltransferase" evidence="6">
    <location>
        <begin position="67"/>
        <end position="179"/>
    </location>
</feature>
<reference evidence="8" key="1">
    <citation type="journal article" date="2019" name="Int. J. Syst. Evol. Microbiol.">
        <title>The Global Catalogue of Microorganisms (GCM) 10K type strain sequencing project: providing services to taxonomists for standard genome sequencing and annotation.</title>
        <authorList>
            <consortium name="The Broad Institute Genomics Platform"/>
            <consortium name="The Broad Institute Genome Sequencing Center for Infectious Disease"/>
            <person name="Wu L."/>
            <person name="Ma J."/>
        </authorList>
    </citation>
    <scope>NUCLEOTIDE SEQUENCE [LARGE SCALE GENOMIC DNA]</scope>
    <source>
        <strain evidence="8">JCM 17804</strain>
    </source>
</reference>
<protein>
    <submittedName>
        <fullName evidence="7">Lysophospholipid acyltransferase family protein</fullName>
    </submittedName>
</protein>
<accession>A0ABP8I734</accession>
<dbReference type="GO" id="GO:0016746">
    <property type="term" value="F:acyltransferase activity"/>
    <property type="evidence" value="ECO:0007669"/>
    <property type="project" value="UniProtKB-KW"/>
</dbReference>
<organism evidence="7 8">
    <name type="scientific">Variovorax defluvii</name>
    <dbReference type="NCBI Taxonomy" id="913761"/>
    <lineage>
        <taxon>Bacteria</taxon>
        <taxon>Pseudomonadati</taxon>
        <taxon>Pseudomonadota</taxon>
        <taxon>Betaproteobacteria</taxon>
        <taxon>Burkholderiales</taxon>
        <taxon>Comamonadaceae</taxon>
        <taxon>Variovorax</taxon>
    </lineage>
</organism>
<dbReference type="CDD" id="cd07989">
    <property type="entry name" value="LPLAT_AGPAT-like"/>
    <property type="match status" value="1"/>
</dbReference>
<keyword evidence="8" id="KW-1185">Reference proteome</keyword>
<evidence type="ECO:0000256" key="3">
    <source>
        <dbReference type="ARBA" id="ARBA00022679"/>
    </source>
</evidence>
<dbReference type="SUPFAM" id="SSF69593">
    <property type="entry name" value="Glycerol-3-phosphate (1)-acyltransferase"/>
    <property type="match status" value="1"/>
</dbReference>
<evidence type="ECO:0000259" key="6">
    <source>
        <dbReference type="SMART" id="SM00563"/>
    </source>
</evidence>
<dbReference type="RefSeq" id="WP_345540421.1">
    <property type="nucleotide sequence ID" value="NZ_BAABGJ010000076.1"/>
</dbReference>
<dbReference type="PANTHER" id="PTHR10434:SF64">
    <property type="entry name" value="1-ACYL-SN-GLYCEROL-3-PHOSPHATE ACYLTRANSFERASE-RELATED"/>
    <property type="match status" value="1"/>
</dbReference>
<sequence length="247" mass="27429">MQSLSAFIKLLRALAHAHAGWWIIRTRFPKLSQAEREQQVQAWAQKMLVLLGIRLVVQGTPPEQGPVLMVSNHVSWLDILTIHAARHVRFVSKANVQHWPLIGTLSNGAGSLYIERERRRDALRVVHHMTEALGKGDVIAVFPEGTTGDGNVLLPFHANLLQAAISSGAPIQPMALRFADAASGATSMAPRYIGADNLWISLWRVLKAPPLLAIMRFGEPQASWGRDRRAWALSLHADVQALWKQTF</sequence>
<name>A0ABP8I734_9BURK</name>
<dbReference type="InterPro" id="IPR002123">
    <property type="entry name" value="Plipid/glycerol_acylTrfase"/>
</dbReference>
<dbReference type="EMBL" id="BAABGJ010000076">
    <property type="protein sequence ID" value="GAA4352743.1"/>
    <property type="molecule type" value="Genomic_DNA"/>
</dbReference>
<comment type="caution">
    <text evidence="7">The sequence shown here is derived from an EMBL/GenBank/DDBJ whole genome shotgun (WGS) entry which is preliminary data.</text>
</comment>
<keyword evidence="2" id="KW-0444">Lipid biosynthesis</keyword>
<comment type="pathway">
    <text evidence="1">Lipid metabolism.</text>
</comment>
<keyword evidence="5 7" id="KW-0012">Acyltransferase</keyword>
<keyword evidence="4" id="KW-0443">Lipid metabolism</keyword>
<proteinExistence type="predicted"/>
<keyword evidence="3" id="KW-0808">Transferase</keyword>
<evidence type="ECO:0000313" key="7">
    <source>
        <dbReference type="EMBL" id="GAA4352743.1"/>
    </source>
</evidence>
<dbReference type="Pfam" id="PF01553">
    <property type="entry name" value="Acyltransferase"/>
    <property type="match status" value="1"/>
</dbReference>
<gene>
    <name evidence="7" type="ORF">GCM10023165_42420</name>
</gene>